<dbReference type="InterPro" id="IPR035897">
    <property type="entry name" value="Toll_tir_struct_dom_sf"/>
</dbReference>
<dbReference type="SUPFAM" id="SSF52200">
    <property type="entry name" value="Toll/Interleukin receptor TIR domain"/>
    <property type="match status" value="1"/>
</dbReference>
<sequence length="276" mass="30553">MRIGAKPICRNQYAVVMKVFISWSGDKSRKVAEALSEWIPDVIQEVDCFFSSETIRAGQQWLQVINAQLAETSFGILCVTADNQEARWLNFEAGALAKKIDDDTRVVPLTFDFQPSSLEYPIRQFNGVNSSRDGILGMMKSISETAKGPRNDAAFDRAFAKWWPELEAKFKEIERASEPVQEPAPPNMEALVQEILGIVRSLAQPQKRDSGTVSSGSQTLLAAAGIDQNFAPRSFDFVLKPADSSTGTKWDLVREAQDLIAAAERSHRDAGQNVAE</sequence>
<evidence type="ECO:0000313" key="2">
    <source>
        <dbReference type="EMBL" id="TFD50472.1"/>
    </source>
</evidence>
<gene>
    <name evidence="2" type="ORF">E3T55_08505</name>
</gene>
<name>A0A4R9A1X4_9MICO</name>
<protein>
    <submittedName>
        <fullName evidence="2">TIR domain-containing protein</fullName>
    </submittedName>
</protein>
<dbReference type="Gene3D" id="3.40.50.10140">
    <property type="entry name" value="Toll/interleukin-1 receptor homology (TIR) domain"/>
    <property type="match status" value="1"/>
</dbReference>
<keyword evidence="3" id="KW-1185">Reference proteome</keyword>
<proteinExistence type="predicted"/>
<evidence type="ECO:0000259" key="1">
    <source>
        <dbReference type="Pfam" id="PF13676"/>
    </source>
</evidence>
<reference evidence="2 3" key="1">
    <citation type="submission" date="2019-03" db="EMBL/GenBank/DDBJ databases">
        <title>Genomics of glacier-inhabiting Cryobacterium strains.</title>
        <authorList>
            <person name="Liu Q."/>
            <person name="Xin Y.-H."/>
        </authorList>
    </citation>
    <scope>NUCLEOTIDE SEQUENCE [LARGE SCALE GENOMIC DNA]</scope>
    <source>
        <strain evidence="2 3">Hh14</strain>
    </source>
</reference>
<dbReference type="Pfam" id="PF13676">
    <property type="entry name" value="TIR_2"/>
    <property type="match status" value="1"/>
</dbReference>
<feature type="domain" description="TIR" evidence="1">
    <location>
        <begin position="19"/>
        <end position="115"/>
    </location>
</feature>
<dbReference type="Proteomes" id="UP000297447">
    <property type="component" value="Unassembled WGS sequence"/>
</dbReference>
<dbReference type="OrthoDB" id="122965at2"/>
<dbReference type="AlphaFoldDB" id="A0A4R9A1X4"/>
<dbReference type="InterPro" id="IPR000157">
    <property type="entry name" value="TIR_dom"/>
</dbReference>
<comment type="caution">
    <text evidence="2">The sequence shown here is derived from an EMBL/GenBank/DDBJ whole genome shotgun (WGS) entry which is preliminary data.</text>
</comment>
<dbReference type="EMBL" id="SOHE01000041">
    <property type="protein sequence ID" value="TFD50472.1"/>
    <property type="molecule type" value="Genomic_DNA"/>
</dbReference>
<dbReference type="GO" id="GO:0007165">
    <property type="term" value="P:signal transduction"/>
    <property type="evidence" value="ECO:0007669"/>
    <property type="project" value="InterPro"/>
</dbReference>
<organism evidence="2 3">
    <name type="scientific">Cryobacterium frigoriphilum</name>
    <dbReference type="NCBI Taxonomy" id="1259150"/>
    <lineage>
        <taxon>Bacteria</taxon>
        <taxon>Bacillati</taxon>
        <taxon>Actinomycetota</taxon>
        <taxon>Actinomycetes</taxon>
        <taxon>Micrococcales</taxon>
        <taxon>Microbacteriaceae</taxon>
        <taxon>Cryobacterium</taxon>
    </lineage>
</organism>
<evidence type="ECO:0000313" key="3">
    <source>
        <dbReference type="Proteomes" id="UP000297447"/>
    </source>
</evidence>
<accession>A0A4R9A1X4</accession>